<dbReference type="Pfam" id="PF02491">
    <property type="entry name" value="SHS2_FTSA"/>
    <property type="match status" value="1"/>
</dbReference>
<dbReference type="InterPro" id="IPR050696">
    <property type="entry name" value="FtsA/MreB"/>
</dbReference>
<dbReference type="AlphaFoldDB" id="A0A837HRZ7"/>
<dbReference type="PANTHER" id="PTHR32432">
    <property type="entry name" value="CELL DIVISION PROTEIN FTSA-RELATED"/>
    <property type="match status" value="1"/>
</dbReference>
<evidence type="ECO:0000259" key="7">
    <source>
        <dbReference type="SMART" id="SM00842"/>
    </source>
</evidence>
<gene>
    <name evidence="5" type="primary">ftsA</name>
    <name evidence="8" type="ORF">UT35_C0022G0006</name>
</gene>
<dbReference type="InterPro" id="IPR043129">
    <property type="entry name" value="ATPase_NBD"/>
</dbReference>
<comment type="subunit">
    <text evidence="5">Self-interacts. Interacts with FtsZ.</text>
</comment>
<keyword evidence="2 5" id="KW-0132">Cell division</keyword>
<evidence type="ECO:0000313" key="8">
    <source>
        <dbReference type="EMBL" id="KKR07618.1"/>
    </source>
</evidence>
<dbReference type="PIRSF" id="PIRSF003101">
    <property type="entry name" value="FtsA"/>
    <property type="match status" value="1"/>
</dbReference>
<reference evidence="8 9" key="1">
    <citation type="journal article" date="2015" name="Nature">
        <title>rRNA introns, odd ribosomes, and small enigmatic genomes across a large radiation of phyla.</title>
        <authorList>
            <person name="Brown C.T."/>
            <person name="Hug L.A."/>
            <person name="Thomas B.C."/>
            <person name="Sharon I."/>
            <person name="Castelle C.J."/>
            <person name="Singh A."/>
            <person name="Wilkins M.J."/>
            <person name="Williams K.H."/>
            <person name="Banfield J.F."/>
        </authorList>
    </citation>
    <scope>NUCLEOTIDE SEQUENCE [LARGE SCALE GENOMIC DNA]</scope>
</reference>
<dbReference type="InterPro" id="IPR003494">
    <property type="entry name" value="SHS2_FtsA"/>
</dbReference>
<dbReference type="GO" id="GO:0032153">
    <property type="term" value="C:cell division site"/>
    <property type="evidence" value="ECO:0007669"/>
    <property type="project" value="UniProtKB-UniRule"/>
</dbReference>
<proteinExistence type="inferred from homology"/>
<dbReference type="Gene3D" id="3.30.1490.110">
    <property type="match status" value="1"/>
</dbReference>
<evidence type="ECO:0000256" key="3">
    <source>
        <dbReference type="ARBA" id="ARBA00023136"/>
    </source>
</evidence>
<dbReference type="GO" id="GO:0043093">
    <property type="term" value="P:FtsZ-dependent cytokinesis"/>
    <property type="evidence" value="ECO:0007669"/>
    <property type="project" value="UniProtKB-UniRule"/>
</dbReference>
<evidence type="ECO:0000256" key="6">
    <source>
        <dbReference type="PIRNR" id="PIRNR003101"/>
    </source>
</evidence>
<name>A0A837HRZ7_9BACT</name>
<evidence type="ECO:0000313" key="9">
    <source>
        <dbReference type="Proteomes" id="UP000033996"/>
    </source>
</evidence>
<dbReference type="EMBL" id="LBWL01000022">
    <property type="protein sequence ID" value="KKR07618.1"/>
    <property type="molecule type" value="Genomic_DNA"/>
</dbReference>
<comment type="function">
    <text evidence="5 6">Cell division protein that is involved in the assembly of the Z ring. May serve as a membrane anchor for the Z ring.</text>
</comment>
<accession>A0A837HRZ7</accession>
<comment type="subcellular location">
    <subcellularLocation>
        <location evidence="5">Cell membrane</location>
        <topology evidence="5">Peripheral membrane protein</topology>
        <orientation evidence="5">Cytoplasmic side</orientation>
    </subcellularLocation>
    <text evidence="5">Localizes to the Z ring in an FtsZ-dependent manner. Targeted to the membrane through a conserved C-terminal amphipathic helix.</text>
</comment>
<organism evidence="8 9">
    <name type="scientific">Candidatus Yanofskybacteria bacterium GW2011_GWD1_39_16</name>
    <dbReference type="NCBI Taxonomy" id="1619030"/>
    <lineage>
        <taxon>Bacteria</taxon>
        <taxon>Candidatus Yanofskyibacteriota</taxon>
    </lineage>
</organism>
<dbReference type="PANTHER" id="PTHR32432:SF4">
    <property type="entry name" value="CELL DIVISION PROTEIN FTSA"/>
    <property type="match status" value="1"/>
</dbReference>
<keyword evidence="4 5" id="KW-0131">Cell cycle</keyword>
<dbReference type="Pfam" id="PF14450">
    <property type="entry name" value="FtsA"/>
    <property type="match status" value="1"/>
</dbReference>
<evidence type="ECO:0000256" key="4">
    <source>
        <dbReference type="ARBA" id="ARBA00023306"/>
    </source>
</evidence>
<dbReference type="CDD" id="cd24048">
    <property type="entry name" value="ASKHA_NBD_FtsA"/>
    <property type="match status" value="1"/>
</dbReference>
<evidence type="ECO:0000256" key="1">
    <source>
        <dbReference type="ARBA" id="ARBA00022475"/>
    </source>
</evidence>
<keyword evidence="1 5" id="KW-1003">Cell membrane</keyword>
<dbReference type="GO" id="GO:0009898">
    <property type="term" value="C:cytoplasmic side of plasma membrane"/>
    <property type="evidence" value="ECO:0007669"/>
    <property type="project" value="UniProtKB-UniRule"/>
</dbReference>
<dbReference type="Gene3D" id="3.30.420.40">
    <property type="match status" value="2"/>
</dbReference>
<evidence type="ECO:0000256" key="2">
    <source>
        <dbReference type="ARBA" id="ARBA00022618"/>
    </source>
</evidence>
<dbReference type="Proteomes" id="UP000033996">
    <property type="component" value="Unassembled WGS sequence"/>
</dbReference>
<comment type="similarity">
    <text evidence="5 6">Belongs to the FtsA/MreB family.</text>
</comment>
<dbReference type="SUPFAM" id="SSF53067">
    <property type="entry name" value="Actin-like ATPase domain"/>
    <property type="match status" value="2"/>
</dbReference>
<feature type="domain" description="SHS2" evidence="7">
    <location>
        <begin position="6"/>
        <end position="195"/>
    </location>
</feature>
<dbReference type="SMART" id="SM00842">
    <property type="entry name" value="FtsA"/>
    <property type="match status" value="1"/>
</dbReference>
<dbReference type="HAMAP" id="MF_02033">
    <property type="entry name" value="FtsA"/>
    <property type="match status" value="1"/>
</dbReference>
<keyword evidence="3 5" id="KW-0472">Membrane</keyword>
<sequence length="417" mass="45304">MKSHYITGIDVGNAQVKVIIAKIDNGSFRPEIVGVSTAISSGLRRGMVVDTEETISNIRSAIEHAQDMANFKVRRAYLSVSGLHIGTQVSRGVIAVSRADNEISQNDIDRVLQAAAVISLPANREVIHVIPRNYIVDGKEYVKNPLGMKGVRLEAEVFIIDGLSPHLKNIAHCLNENNIEVAELVFAPLAASLAVLDKNQKEYGVLHLDFGGQTSTLSVFEEADLLHTAVLPIGSRHITNDLAIALRTSIDIAERVKIEHGSTAEIQDMRKKDMIDLSEILAEENYILPKKQLIRVIDARMQELVDMVGIEMKKIPRNGMLPAGVVLSGGGSNLPGFATLVKDRLRLPVRIAAPLNIDGIGLLGSDPSYSVAAGLVAWGFEKEFGGGKQRGGGFKSMDINSSNTARKVLNWLKNFLP</sequence>
<protein>
    <recommendedName>
        <fullName evidence="5 6">Cell division protein FtsA</fullName>
    </recommendedName>
</protein>
<dbReference type="NCBIfam" id="TIGR01174">
    <property type="entry name" value="ftsA"/>
    <property type="match status" value="1"/>
</dbReference>
<comment type="caution">
    <text evidence="8">The sequence shown here is derived from an EMBL/GenBank/DDBJ whole genome shotgun (WGS) entry which is preliminary data.</text>
</comment>
<evidence type="ECO:0000256" key="5">
    <source>
        <dbReference type="HAMAP-Rule" id="MF_02033"/>
    </source>
</evidence>
<dbReference type="InterPro" id="IPR020823">
    <property type="entry name" value="Cell_div_FtsA"/>
</dbReference>